<reference evidence="5" key="1">
    <citation type="submission" date="2016-09" db="EMBL/GenBank/DDBJ databases">
        <authorList>
            <person name="Jeantristanb JTB J.-T."/>
            <person name="Ricardo R."/>
        </authorList>
    </citation>
    <scope>NUCLEOTIDE SEQUENCE [LARGE SCALE GENOMIC DNA]</scope>
</reference>
<evidence type="ECO:0000259" key="2">
    <source>
        <dbReference type="Pfam" id="PF12657"/>
    </source>
</evidence>
<dbReference type="GO" id="GO:0006384">
    <property type="term" value="P:transcription initiation at RNA polymerase III promoter"/>
    <property type="evidence" value="ECO:0007669"/>
    <property type="project" value="InterPro"/>
</dbReference>
<feature type="region of interest" description="Disordered" evidence="1">
    <location>
        <begin position="1"/>
        <end position="31"/>
    </location>
</feature>
<protein>
    <submittedName>
        <fullName evidence="4">BQ2448_1729 protein</fullName>
    </submittedName>
</protein>
<dbReference type="InterPro" id="IPR024761">
    <property type="entry name" value="TFIIIC_delta_N"/>
</dbReference>
<dbReference type="InterPro" id="IPR036322">
    <property type="entry name" value="WD40_repeat_dom_sf"/>
</dbReference>
<feature type="domain" description="Transcription factor IIIC putative zinc-finger" evidence="3">
    <location>
        <begin position="792"/>
        <end position="885"/>
    </location>
</feature>
<gene>
    <name evidence="4" type="ORF">BQ2448_1729</name>
</gene>
<evidence type="ECO:0000259" key="3">
    <source>
        <dbReference type="Pfam" id="PF12660"/>
    </source>
</evidence>
<dbReference type="OrthoDB" id="421374at2759"/>
<evidence type="ECO:0000313" key="4">
    <source>
        <dbReference type="EMBL" id="SCV70335.1"/>
    </source>
</evidence>
<dbReference type="GO" id="GO:0004402">
    <property type="term" value="F:histone acetyltransferase activity"/>
    <property type="evidence" value="ECO:0007669"/>
    <property type="project" value="InterPro"/>
</dbReference>
<dbReference type="AlphaFoldDB" id="A0A238FAV2"/>
<sequence>MAASKQDASMRAVAAHHGDNDEPELPSLPSTSTVELPRFNISTYDFSPLVSSPSPLSLNHAGQILLLTRGQINILVRPSVLPSQQPPSSAGPDELTSFLPYTQTPATGYQTDRPIVQSGALANLTADANTSKGKERASVDDPTPLPAFRTTIPVEKKDLIDWGGWANEIHVGTAASGSLEHFWRDAAWSPLGFGSIGGCALVALSNNSEAIVYEPQKNAHKSQWVATYDITSHLVRLLLRDEDPTTPAANKPVETQEDRRMLATRIWECQSTAVAWSSAVPGVYGDFSILAIGHKSGHVSLWRRSHNGNMSILHRYRLDPQASWITLMSWSEWILSDDATTTTSLLSATDSTGRVWVIEISQNLTAGRPLLSDDEAAAPEMSEDVWATEPIVVCEPDQRLVSQFKWIPNDESLSTLAYTKLGTVTFVDLGPNTSEDPMSTYQLESLFEIELNTQGDWMGTTPWAPCCGIEWYAASKALVLALESSAFYFFGKSDGQWHFIDSSETVKDESMITTSAQATQIARQVFLRTFRQTYATRVKRQETQSAGGTWKKGARILGLAGFGEDGQLGWLFENVSPDLMNYKAIGHTRTQFVVLPILGNVKGDRQRARLETILAAPFNALETSPLAVLRSFLRYADENLSNSPWTFSILNLLESDPTTIEAPTVSSITDRESTALTIFENLYVDAPLNNLRYRELVARFLARHASLPKGLKRKTVEVQQSLARKIVHQVMTRLGDMMSAAQEHLTPAELTISGRILLASASFTDAETKREDEEEEETLPLPDTLLHTFGGSEHCPACSSPIALKSVRSAACERGHVWERCSITLQVVDTVVVRTCVGCERKAFLGLKKGKEGVQEGWVGSSPNQESGIVETMLRECKACLYCGCSWMMIR</sequence>
<feature type="domain" description="Transcription factor IIIC 90kDa subunit N-terminal" evidence="2">
    <location>
        <begin position="184"/>
        <end position="518"/>
    </location>
</feature>
<dbReference type="GO" id="GO:0000127">
    <property type="term" value="C:transcription factor TFIIIC complex"/>
    <property type="evidence" value="ECO:0007669"/>
    <property type="project" value="InterPro"/>
</dbReference>
<dbReference type="PANTHER" id="PTHR15496">
    <property type="entry name" value="GENERAL TRANSCRIPTION FACTOR 3C POLYPEPTIDE 4 FAMILY"/>
    <property type="match status" value="1"/>
</dbReference>
<dbReference type="InterPro" id="IPR024764">
    <property type="entry name" value="TFIIIC_Znf"/>
</dbReference>
<proteinExistence type="predicted"/>
<dbReference type="PANTHER" id="PTHR15496:SF2">
    <property type="entry name" value="GENERAL TRANSCRIPTION FACTOR 3C POLYPEPTIDE 4"/>
    <property type="match status" value="1"/>
</dbReference>
<dbReference type="STRING" id="269621.A0A238FAV2"/>
<organism evidence="4 5">
    <name type="scientific">Microbotryum intermedium</name>
    <dbReference type="NCBI Taxonomy" id="269621"/>
    <lineage>
        <taxon>Eukaryota</taxon>
        <taxon>Fungi</taxon>
        <taxon>Dikarya</taxon>
        <taxon>Basidiomycota</taxon>
        <taxon>Pucciniomycotina</taxon>
        <taxon>Microbotryomycetes</taxon>
        <taxon>Microbotryales</taxon>
        <taxon>Microbotryaceae</taxon>
        <taxon>Microbotryum</taxon>
    </lineage>
</organism>
<dbReference type="Proteomes" id="UP000198372">
    <property type="component" value="Unassembled WGS sequence"/>
</dbReference>
<dbReference type="EMBL" id="FMSP01000005">
    <property type="protein sequence ID" value="SCV70335.1"/>
    <property type="molecule type" value="Genomic_DNA"/>
</dbReference>
<dbReference type="Pfam" id="PF12657">
    <property type="entry name" value="TFIIIC_delta"/>
    <property type="match status" value="1"/>
</dbReference>
<evidence type="ECO:0000256" key="1">
    <source>
        <dbReference type="SAM" id="MobiDB-lite"/>
    </source>
</evidence>
<dbReference type="SUPFAM" id="SSF50978">
    <property type="entry name" value="WD40 repeat-like"/>
    <property type="match status" value="1"/>
</dbReference>
<dbReference type="InterPro" id="IPR044230">
    <property type="entry name" value="GTF3C4"/>
</dbReference>
<evidence type="ECO:0000313" key="5">
    <source>
        <dbReference type="Proteomes" id="UP000198372"/>
    </source>
</evidence>
<feature type="region of interest" description="Disordered" evidence="1">
    <location>
        <begin position="82"/>
        <end position="103"/>
    </location>
</feature>
<dbReference type="Pfam" id="PF12660">
    <property type="entry name" value="zf-TFIIIC"/>
    <property type="match status" value="1"/>
</dbReference>
<accession>A0A238FAV2</accession>
<keyword evidence="5" id="KW-1185">Reference proteome</keyword>
<name>A0A238FAV2_9BASI</name>